<evidence type="ECO:0000256" key="1">
    <source>
        <dbReference type="SAM" id="Phobius"/>
    </source>
</evidence>
<keyword evidence="1" id="KW-0472">Membrane</keyword>
<dbReference type="SUPFAM" id="SSF48452">
    <property type="entry name" value="TPR-like"/>
    <property type="match status" value="1"/>
</dbReference>
<dbReference type="InterPro" id="IPR011990">
    <property type="entry name" value="TPR-like_helical_dom_sf"/>
</dbReference>
<keyword evidence="1" id="KW-1133">Transmembrane helix</keyword>
<dbReference type="Gene3D" id="1.25.40.10">
    <property type="entry name" value="Tetratricopeptide repeat domain"/>
    <property type="match status" value="1"/>
</dbReference>
<sequence>MNINSNISQEQLETIERYITNTMISEELNAFKTQLENNPDFKIQVNDTITLLKGIEAQSLKEQLNEFHKDIPKQELIKKTPKIHYLKFRKLVAAAAIIIALGSFWHFRPTSSERLYSKYFYPDPGLPTTMSNTSNFEFYDAMVNYKQGDYKIAIKKWKALPSKNDTINYFLGVAYLADKNEAKSIPLLEQSIQNKEFPLVSDAHYYLGLVYLKQGNIEKAKKNLKISNLKKSKTLLSEIKN</sequence>
<accession>A0ABY7RWP4</accession>
<dbReference type="Proteomes" id="UP001202717">
    <property type="component" value="Chromosome"/>
</dbReference>
<name>A0ABY7RWP4_9FLAO</name>
<proteinExistence type="predicted"/>
<organism evidence="2 3">
    <name type="scientific">Psychroserpens ponticola</name>
    <dbReference type="NCBI Taxonomy" id="2932268"/>
    <lineage>
        <taxon>Bacteria</taxon>
        <taxon>Pseudomonadati</taxon>
        <taxon>Bacteroidota</taxon>
        <taxon>Flavobacteriia</taxon>
        <taxon>Flavobacteriales</taxon>
        <taxon>Flavobacteriaceae</taxon>
        <taxon>Psychroserpens</taxon>
    </lineage>
</organism>
<dbReference type="InterPro" id="IPR019734">
    <property type="entry name" value="TPR_rpt"/>
</dbReference>
<gene>
    <name evidence="2" type="ORF">MUN68_015920</name>
</gene>
<dbReference type="EMBL" id="CP116221">
    <property type="protein sequence ID" value="WCO01540.1"/>
    <property type="molecule type" value="Genomic_DNA"/>
</dbReference>
<feature type="transmembrane region" description="Helical" evidence="1">
    <location>
        <begin position="88"/>
        <end position="107"/>
    </location>
</feature>
<reference evidence="2 3" key="1">
    <citation type="submission" date="2023-01" db="EMBL/GenBank/DDBJ databases">
        <title>Psychroserpens ponticola sp. nov., isolated from seawater.</title>
        <authorList>
            <person name="Kristyanto S."/>
            <person name="Jung J."/>
            <person name="Kim J.M."/>
            <person name="Jeon C.O."/>
        </authorList>
    </citation>
    <scope>NUCLEOTIDE SEQUENCE [LARGE SCALE GENOMIC DNA]</scope>
    <source>
        <strain evidence="2 3">MSW6</strain>
    </source>
</reference>
<keyword evidence="3" id="KW-1185">Reference proteome</keyword>
<dbReference type="RefSeq" id="WP_249993093.1">
    <property type="nucleotide sequence ID" value="NZ_CP116221.1"/>
</dbReference>
<keyword evidence="1" id="KW-0812">Transmembrane</keyword>
<evidence type="ECO:0000313" key="2">
    <source>
        <dbReference type="EMBL" id="WCO01540.1"/>
    </source>
</evidence>
<protein>
    <submittedName>
        <fullName evidence="2">Tetratricopeptide repeat protein</fullName>
    </submittedName>
</protein>
<evidence type="ECO:0000313" key="3">
    <source>
        <dbReference type="Proteomes" id="UP001202717"/>
    </source>
</evidence>
<dbReference type="Pfam" id="PF13174">
    <property type="entry name" value="TPR_6"/>
    <property type="match status" value="1"/>
</dbReference>